<evidence type="ECO:0000313" key="2">
    <source>
        <dbReference type="EMBL" id="MFC4558403.1"/>
    </source>
</evidence>
<accession>A0ABV9DLC7</accession>
<name>A0ABV9DLC7_9BACI</name>
<protein>
    <recommendedName>
        <fullName evidence="4">DUF4179 domain-containing protein</fullName>
    </recommendedName>
</protein>
<keyword evidence="1" id="KW-0472">Membrane</keyword>
<evidence type="ECO:0008006" key="4">
    <source>
        <dbReference type="Google" id="ProtNLM"/>
    </source>
</evidence>
<dbReference type="Proteomes" id="UP001595989">
    <property type="component" value="Unassembled WGS sequence"/>
</dbReference>
<organism evidence="2 3">
    <name type="scientific">Virgibacillus kekensis</name>
    <dbReference type="NCBI Taxonomy" id="202261"/>
    <lineage>
        <taxon>Bacteria</taxon>
        <taxon>Bacillati</taxon>
        <taxon>Bacillota</taxon>
        <taxon>Bacilli</taxon>
        <taxon>Bacillales</taxon>
        <taxon>Bacillaceae</taxon>
        <taxon>Virgibacillus</taxon>
    </lineage>
</organism>
<keyword evidence="1" id="KW-0812">Transmembrane</keyword>
<evidence type="ECO:0000256" key="1">
    <source>
        <dbReference type="SAM" id="Phobius"/>
    </source>
</evidence>
<dbReference type="EMBL" id="JBHSFU010000004">
    <property type="protein sequence ID" value="MFC4558403.1"/>
    <property type="molecule type" value="Genomic_DNA"/>
</dbReference>
<feature type="transmembrane region" description="Helical" evidence="1">
    <location>
        <begin position="41"/>
        <end position="62"/>
    </location>
</feature>
<reference evidence="3" key="1">
    <citation type="journal article" date="2019" name="Int. J. Syst. Evol. Microbiol.">
        <title>The Global Catalogue of Microorganisms (GCM) 10K type strain sequencing project: providing services to taxonomists for standard genome sequencing and annotation.</title>
        <authorList>
            <consortium name="The Broad Institute Genomics Platform"/>
            <consortium name="The Broad Institute Genome Sequencing Center for Infectious Disease"/>
            <person name="Wu L."/>
            <person name="Ma J."/>
        </authorList>
    </citation>
    <scope>NUCLEOTIDE SEQUENCE [LARGE SCALE GENOMIC DNA]</scope>
    <source>
        <strain evidence="3">CGMCC 4.7426</strain>
    </source>
</reference>
<sequence length="498" mass="56748">MSKLSKEDFDDYLGKESFYSERDKERFLKKYKDPEKRRKNWFPQLASMVVILGGFFAGLQFIDMGPPSTSNMPDHQRTHEFGKKVDSMEDVEDFYNRITPGLEKAEDLGLVTDVDKTIKMENGSTLHIDRIWYNSDEILIFYSIGIAEYDGRIPPRISGLVINDDKKGRFSGQSLSRGGFGRYEGVIYNNRYYHQVAMHPIMGHSNKPLSEFDGVVSAFIGVEKQHNNTETVEVKLPLRYDKDKEPEVTLLVNKSIKNHDITVTLDHMNIKLTGTHVSGTVDIPSEDYINRIDGKLVATFKDGKELPITFSQPMRTENDFSIELRAFHAVPEKVTFTIYSLNFISDESVKFSMDVSDYEEKLSASSGSYTKPINKKVGESKNTEILLESKQYTNEGVRFNIVYKPEKPGQDVQLVADHLTIGDTTVANLPNVINATNEEGNPPSFNRSSIQDMQFSLELKRDFIKTSEQIDITLENLLYRVKFNEPISMPIPESASFK</sequence>
<gene>
    <name evidence="2" type="ORF">ACFO3D_09280</name>
</gene>
<comment type="caution">
    <text evidence="2">The sequence shown here is derived from an EMBL/GenBank/DDBJ whole genome shotgun (WGS) entry which is preliminary data.</text>
</comment>
<evidence type="ECO:0000313" key="3">
    <source>
        <dbReference type="Proteomes" id="UP001595989"/>
    </source>
</evidence>
<dbReference type="RefSeq" id="WP_390295085.1">
    <property type="nucleotide sequence ID" value="NZ_JBHSFU010000004.1"/>
</dbReference>
<proteinExistence type="predicted"/>
<keyword evidence="1" id="KW-1133">Transmembrane helix</keyword>
<keyword evidence="3" id="KW-1185">Reference proteome</keyword>